<accession>A0ABD5YKA6</accession>
<feature type="region of interest" description="Disordered" evidence="1">
    <location>
        <begin position="88"/>
        <end position="108"/>
    </location>
</feature>
<dbReference type="GO" id="GO:0016787">
    <property type="term" value="F:hydrolase activity"/>
    <property type="evidence" value="ECO:0007669"/>
    <property type="project" value="UniProtKB-KW"/>
</dbReference>
<keyword evidence="3" id="KW-0378">Hydrolase</keyword>
<feature type="domain" description="CN hydrolase" evidence="2">
    <location>
        <begin position="1"/>
        <end position="89"/>
    </location>
</feature>
<protein>
    <submittedName>
        <fullName evidence="3">Nitrilase-related carbon-nitrogen hydrolase</fullName>
    </submittedName>
</protein>
<dbReference type="AlphaFoldDB" id="A0ABD5YKA6"/>
<proteinExistence type="predicted"/>
<evidence type="ECO:0000313" key="3">
    <source>
        <dbReference type="EMBL" id="MFC7189680.1"/>
    </source>
</evidence>
<dbReference type="Gene3D" id="3.60.110.10">
    <property type="entry name" value="Carbon-nitrogen hydrolase"/>
    <property type="match status" value="1"/>
</dbReference>
<dbReference type="GeneID" id="76199239"/>
<dbReference type="RefSeq" id="WP_248905847.1">
    <property type="nucleotide sequence ID" value="NZ_CP109979.1"/>
</dbReference>
<dbReference type="InterPro" id="IPR036526">
    <property type="entry name" value="C-N_Hydrolase_sf"/>
</dbReference>
<dbReference type="Proteomes" id="UP001596417">
    <property type="component" value="Unassembled WGS sequence"/>
</dbReference>
<feature type="compositionally biased region" description="Basic and acidic residues" evidence="1">
    <location>
        <begin position="88"/>
        <end position="98"/>
    </location>
</feature>
<evidence type="ECO:0000256" key="1">
    <source>
        <dbReference type="SAM" id="MobiDB-lite"/>
    </source>
</evidence>
<dbReference type="EMBL" id="JBHTAX010000001">
    <property type="protein sequence ID" value="MFC7189680.1"/>
    <property type="molecule type" value="Genomic_DNA"/>
</dbReference>
<dbReference type="PROSITE" id="PS50263">
    <property type="entry name" value="CN_HYDROLASE"/>
    <property type="match status" value="1"/>
</dbReference>
<gene>
    <name evidence="3" type="ORF">ACFQL7_07295</name>
</gene>
<evidence type="ECO:0000259" key="2">
    <source>
        <dbReference type="PROSITE" id="PS50263"/>
    </source>
</evidence>
<sequence length="108" mass="11509">MGSSAPNGSSINSTSGSAAWRTSYEADWRLLLRARALDGPYYVVGSNHTGDQLGRNHAGSSLIADPSGIVLSEVSGEVGHAVVPVERERMNTGHDRNPVRASRGWLSY</sequence>
<dbReference type="InterPro" id="IPR003010">
    <property type="entry name" value="C-N_Hydrolase"/>
</dbReference>
<organism evidence="3 4">
    <name type="scientific">Halocatena marina</name>
    <dbReference type="NCBI Taxonomy" id="2934937"/>
    <lineage>
        <taxon>Archaea</taxon>
        <taxon>Methanobacteriati</taxon>
        <taxon>Methanobacteriota</taxon>
        <taxon>Stenosarchaea group</taxon>
        <taxon>Halobacteria</taxon>
        <taxon>Halobacteriales</taxon>
        <taxon>Natronomonadaceae</taxon>
        <taxon>Halocatena</taxon>
    </lineage>
</organism>
<reference evidence="3 4" key="1">
    <citation type="journal article" date="2019" name="Int. J. Syst. Evol. Microbiol.">
        <title>The Global Catalogue of Microorganisms (GCM) 10K type strain sequencing project: providing services to taxonomists for standard genome sequencing and annotation.</title>
        <authorList>
            <consortium name="The Broad Institute Genomics Platform"/>
            <consortium name="The Broad Institute Genome Sequencing Center for Infectious Disease"/>
            <person name="Wu L."/>
            <person name="Ma J."/>
        </authorList>
    </citation>
    <scope>NUCLEOTIDE SEQUENCE [LARGE SCALE GENOMIC DNA]</scope>
    <source>
        <strain evidence="3 4">RDMS1</strain>
    </source>
</reference>
<evidence type="ECO:0000313" key="4">
    <source>
        <dbReference type="Proteomes" id="UP001596417"/>
    </source>
</evidence>
<dbReference type="Pfam" id="PF00795">
    <property type="entry name" value="CN_hydrolase"/>
    <property type="match status" value="1"/>
</dbReference>
<dbReference type="SUPFAM" id="SSF56317">
    <property type="entry name" value="Carbon-nitrogen hydrolase"/>
    <property type="match status" value="1"/>
</dbReference>
<name>A0ABD5YKA6_9EURY</name>
<comment type="caution">
    <text evidence="3">The sequence shown here is derived from an EMBL/GenBank/DDBJ whole genome shotgun (WGS) entry which is preliminary data.</text>
</comment>
<keyword evidence="4" id="KW-1185">Reference proteome</keyword>